<reference evidence="1 2" key="1">
    <citation type="journal article" date="2018" name="J. Allergy Clin. Immunol.">
        <title>High-quality assembly of Dermatophagoides pteronyssinus genome and transcriptome reveals a wide range of novel allergens.</title>
        <authorList>
            <person name="Liu X.Y."/>
            <person name="Yang K.Y."/>
            <person name="Wang M.Q."/>
            <person name="Kwok J.S."/>
            <person name="Zeng X."/>
            <person name="Yang Z."/>
            <person name="Xiao X.J."/>
            <person name="Lau C.P."/>
            <person name="Li Y."/>
            <person name="Huang Z.M."/>
            <person name="Ba J.G."/>
            <person name="Yim A.K."/>
            <person name="Ouyang C.Y."/>
            <person name="Ngai S.M."/>
            <person name="Chan T.F."/>
            <person name="Leung E.L."/>
            <person name="Liu L."/>
            <person name="Liu Z.G."/>
            <person name="Tsui S.K."/>
        </authorList>
    </citation>
    <scope>NUCLEOTIDE SEQUENCE [LARGE SCALE GENOMIC DNA]</scope>
    <source>
        <strain evidence="1">Derp</strain>
    </source>
</reference>
<accession>A0ABQ8IU23</accession>
<evidence type="ECO:0000313" key="1">
    <source>
        <dbReference type="EMBL" id="KAH9413812.1"/>
    </source>
</evidence>
<evidence type="ECO:0008006" key="3">
    <source>
        <dbReference type="Google" id="ProtNLM"/>
    </source>
</evidence>
<sequence length="120" mass="14471">MYQSMIILSEEENPSKICVTVSILTMTRFQLYFEIFVHGNFTERTWWEITMPLHFSFEDSIDWPQLIFCIQNHFKYRLTQEQQLSLLQEVNVEQVVTIDNENPIRPPFQLGNIYIHFLHT</sequence>
<dbReference type="EMBL" id="NJHN03000118">
    <property type="protein sequence ID" value="KAH9413812.1"/>
    <property type="molecule type" value="Genomic_DNA"/>
</dbReference>
<dbReference type="Proteomes" id="UP000887458">
    <property type="component" value="Unassembled WGS sequence"/>
</dbReference>
<reference evidence="1 2" key="2">
    <citation type="journal article" date="2022" name="Mol. Biol. Evol.">
        <title>Comparative Genomics Reveals Insights into the Divergent Evolution of Astigmatic Mites and Household Pest Adaptations.</title>
        <authorList>
            <person name="Xiong Q."/>
            <person name="Wan A.T."/>
            <person name="Liu X."/>
            <person name="Fung C.S."/>
            <person name="Xiao X."/>
            <person name="Malainual N."/>
            <person name="Hou J."/>
            <person name="Wang L."/>
            <person name="Wang M."/>
            <person name="Yang K.Y."/>
            <person name="Cui Y."/>
            <person name="Leung E.L."/>
            <person name="Nong W."/>
            <person name="Shin S.K."/>
            <person name="Au S.W."/>
            <person name="Jeong K.Y."/>
            <person name="Chew F.T."/>
            <person name="Hui J.H."/>
            <person name="Leung T.F."/>
            <person name="Tungtrongchitr A."/>
            <person name="Zhong N."/>
            <person name="Liu Z."/>
            <person name="Tsui S.K."/>
        </authorList>
    </citation>
    <scope>NUCLEOTIDE SEQUENCE [LARGE SCALE GENOMIC DNA]</scope>
    <source>
        <strain evidence="1">Derp</strain>
    </source>
</reference>
<name>A0ABQ8IU23_DERPT</name>
<comment type="caution">
    <text evidence="1">The sequence shown here is derived from an EMBL/GenBank/DDBJ whole genome shotgun (WGS) entry which is preliminary data.</text>
</comment>
<protein>
    <recommendedName>
        <fullName evidence="3">Autophagy protein 5</fullName>
    </recommendedName>
</protein>
<proteinExistence type="predicted"/>
<gene>
    <name evidence="1" type="ORF">DERP_014644</name>
</gene>
<keyword evidence="2" id="KW-1185">Reference proteome</keyword>
<evidence type="ECO:0000313" key="2">
    <source>
        <dbReference type="Proteomes" id="UP000887458"/>
    </source>
</evidence>
<organism evidence="1 2">
    <name type="scientific">Dermatophagoides pteronyssinus</name>
    <name type="common">European house dust mite</name>
    <dbReference type="NCBI Taxonomy" id="6956"/>
    <lineage>
        <taxon>Eukaryota</taxon>
        <taxon>Metazoa</taxon>
        <taxon>Ecdysozoa</taxon>
        <taxon>Arthropoda</taxon>
        <taxon>Chelicerata</taxon>
        <taxon>Arachnida</taxon>
        <taxon>Acari</taxon>
        <taxon>Acariformes</taxon>
        <taxon>Sarcoptiformes</taxon>
        <taxon>Astigmata</taxon>
        <taxon>Psoroptidia</taxon>
        <taxon>Analgoidea</taxon>
        <taxon>Pyroglyphidae</taxon>
        <taxon>Dermatophagoidinae</taxon>
        <taxon>Dermatophagoides</taxon>
    </lineage>
</organism>